<dbReference type="RefSeq" id="WP_347324485.1">
    <property type="nucleotide sequence ID" value="NZ_JBCGUH010000003.1"/>
</dbReference>
<reference evidence="2" key="1">
    <citation type="journal article" date="2019" name="Int. J. Syst. Evol. Microbiol.">
        <title>The Global Catalogue of Microorganisms (GCM) 10K type strain sequencing project: providing services to taxonomists for standard genome sequencing and annotation.</title>
        <authorList>
            <consortium name="The Broad Institute Genomics Platform"/>
            <consortium name="The Broad Institute Genome Sequencing Center for Infectious Disease"/>
            <person name="Wu L."/>
            <person name="Ma J."/>
        </authorList>
    </citation>
    <scope>NUCLEOTIDE SEQUENCE [LARGE SCALE GENOMIC DNA]</scope>
    <source>
        <strain evidence="2">CCUG 54950</strain>
    </source>
</reference>
<evidence type="ECO:0000313" key="2">
    <source>
        <dbReference type="Proteomes" id="UP001597233"/>
    </source>
</evidence>
<proteinExistence type="predicted"/>
<dbReference type="InterPro" id="IPR011664">
    <property type="entry name" value="Abi_system_AbiD/AbiF-like"/>
</dbReference>
<gene>
    <name evidence="1" type="ORF">ACFSC9_04825</name>
</gene>
<dbReference type="Proteomes" id="UP001597233">
    <property type="component" value="Unassembled WGS sequence"/>
</dbReference>
<dbReference type="EMBL" id="JBHUEH010000010">
    <property type="protein sequence ID" value="MFD1884842.1"/>
    <property type="molecule type" value="Genomic_DNA"/>
</dbReference>
<organism evidence="1 2">
    <name type="scientific">Paenibacillus wenxiniae</name>
    <dbReference type="NCBI Taxonomy" id="1636843"/>
    <lineage>
        <taxon>Bacteria</taxon>
        <taxon>Bacillati</taxon>
        <taxon>Bacillota</taxon>
        <taxon>Bacilli</taxon>
        <taxon>Bacillales</taxon>
        <taxon>Paenibacillaceae</taxon>
        <taxon>Paenibacillus</taxon>
    </lineage>
</organism>
<evidence type="ECO:0000313" key="1">
    <source>
        <dbReference type="EMBL" id="MFD1884842.1"/>
    </source>
</evidence>
<dbReference type="PIRSF" id="PIRSF034934">
    <property type="entry name" value="AbiF_AbiD"/>
    <property type="match status" value="1"/>
</dbReference>
<protein>
    <submittedName>
        <fullName evidence="1">Abi family protein</fullName>
    </submittedName>
</protein>
<dbReference type="InterPro" id="IPR017034">
    <property type="entry name" value="Abi_system_AbiD/AbiF"/>
</dbReference>
<name>A0ABW4REZ3_9BACL</name>
<sequence>MNERILKRPTTVREQLDILIDKKLIVENEIAALNLLRKVNYYRFTAYTLPFKQNNIFSSGITFNKVYELYQFDAKFRNALMEIIEYIEISFRTQISNDIALKYGSTGYRNSNNFYKQAWHLKFIQEIDRCIEHSYREPVITHYRENYNAQYPIWVVSEVMTFGIVSKLYKNMKLEDRKRIARTYYANVDYRDIENWLEVLTIIRNRCAHYSRLFNYKIPTSIKYTRNEKATLAKNLVYGIIYNSKYLITDQDFWTNWVIRLVDLISRYKEIDLTWMGFPPDWKQLLISK</sequence>
<comment type="caution">
    <text evidence="1">The sequence shown here is derived from an EMBL/GenBank/DDBJ whole genome shotgun (WGS) entry which is preliminary data.</text>
</comment>
<keyword evidence="2" id="KW-1185">Reference proteome</keyword>
<dbReference type="Pfam" id="PF07751">
    <property type="entry name" value="Abi_2"/>
    <property type="match status" value="1"/>
</dbReference>
<accession>A0ABW4REZ3</accession>